<sequence>MEPETSYTVFIRVPFPRGDFVDPPPVNWDASKDEALWKILSGVAKTEIDWNELAARFEVTVEFLLQQVTYLTERHASQVRAQMRKVTAAARSSAAPSPIPGSGSESGAAIEAMRRTGSAQGLRIHTRAPSSLSVRKDSPMLRNDGSIPGTPRFSTPASDSVGVGAAAAAAGGGRPQISRASSSGTAVQVGGTGSAAGSLRLKPGVVPPSPRIQTRHRLSSLPVVDSPIATATPTDQAAPTTPAVPSSPSPADSPSPTSSASSSPAQSRIIRRPPRFGHHQQRDQEDTRASYLGDADDEEAEPAFLPFKSKSPSGDGADDSGSGDGSAHFTDPSATLRGDPRDFGANAARRLQNVTGPDPTGQGKGKGKEKEKEPQVLHRSQTSDSSASSAAFVSKRSLGDRRQPSGPLSPRRTAELKGKGYSREGSDGAPSMGSSYSDLDVISPDPIYKRPSVRPPSAVLHLETSDNQEVMAFSEVLHGGAWSLSNLLTTSNILLVVLAWLAYETLKALYNVSPLHPLSHIPGPKLAAATYLPEFYHDVVRFGRYTSEIRAMHERYGPLVRINPNEIHCSDLNFSDEIYAGPGRKRDKPPHQVNGTALSLAEFGTVDHDLHRQRRAPVAKFFSRANVAKLETEIKEHVQALCDKLLRQGASSSSSGSSSSQPRPFDVKTAYSCFTADVISAYAFGQPFGFLAGQEGWKPNFKDPTEALLTSTHVFRFFPFLKDLDRLAALLVDYLPADIALFVRTMQIDIPAQIERTRVEVQVQAGAGSVASGRQTIFGSILLEEEMESREKGTKRLSAEGFAVVGAGTETTAAAMAMITYHLLKRPELLAKLRAELEVYGVGRDLRDLPGYPELEKIPYLGAVVQEGLRLSYGVAARTARIATEEDLVYRGEWQKRTVEYVIPRGYAVGMSTVITHHDEGVFPDSHEFVPERWLDGEGQRRKEVERGMMAFARGSRACLAMNLALCEIYFAITALTLRVLPHMSLFETTDEDVIYDHDMFIPMPKAGTNGIRVTIS</sequence>
<dbReference type="GO" id="GO:0000407">
    <property type="term" value="C:phagophore assembly site"/>
    <property type="evidence" value="ECO:0007669"/>
    <property type="project" value="UniProtKB-SubCell"/>
</dbReference>
<dbReference type="Pfam" id="PF18388">
    <property type="entry name" value="ATG29_N"/>
    <property type="match status" value="1"/>
</dbReference>
<keyword evidence="4" id="KW-0813">Transport</keyword>
<feature type="domain" description="Atg29 N-terminal" evidence="13">
    <location>
        <begin position="7"/>
        <end position="59"/>
    </location>
</feature>
<evidence type="ECO:0000256" key="9">
    <source>
        <dbReference type="ARBA" id="ARBA00023006"/>
    </source>
</evidence>
<feature type="compositionally biased region" description="Low complexity" evidence="12">
    <location>
        <begin position="254"/>
        <end position="267"/>
    </location>
</feature>
<dbReference type="GO" id="GO:0004497">
    <property type="term" value="F:monooxygenase activity"/>
    <property type="evidence" value="ECO:0007669"/>
    <property type="project" value="InterPro"/>
</dbReference>
<gene>
    <name evidence="14" type="ORF">VPNG_04524</name>
</gene>
<evidence type="ECO:0000256" key="7">
    <source>
        <dbReference type="ARBA" id="ARBA00022927"/>
    </source>
</evidence>
<dbReference type="GO" id="GO:0016705">
    <property type="term" value="F:oxidoreductase activity, acting on paired donors, with incorporation or reduction of molecular oxygen"/>
    <property type="evidence" value="ECO:0007669"/>
    <property type="project" value="InterPro"/>
</dbReference>
<dbReference type="InterPro" id="IPR001128">
    <property type="entry name" value="Cyt_P450"/>
</dbReference>
<reference evidence="14 15" key="1">
    <citation type="submission" date="2015-09" db="EMBL/GenBank/DDBJ databases">
        <title>Host preference determinants of Valsa canker pathogens revealed by comparative genomics.</title>
        <authorList>
            <person name="Yin Z."/>
            <person name="Huang L."/>
        </authorList>
    </citation>
    <scope>NUCLEOTIDE SEQUENCE [LARGE SCALE GENOMIC DNA]</scope>
    <source>
        <strain evidence="14 15">SXYLt</strain>
    </source>
</reference>
<comment type="subcellular location">
    <subcellularLocation>
        <location evidence="1">Preautophagosomal structure</location>
    </subcellularLocation>
</comment>
<keyword evidence="5 11" id="KW-0349">Heme</keyword>
<feature type="region of interest" description="Disordered" evidence="12">
    <location>
        <begin position="172"/>
        <end position="437"/>
    </location>
</feature>
<evidence type="ECO:0000313" key="14">
    <source>
        <dbReference type="EMBL" id="ROW13645.1"/>
    </source>
</evidence>
<dbReference type="InterPro" id="IPR050121">
    <property type="entry name" value="Cytochrome_P450_monoxygenase"/>
</dbReference>
<dbReference type="SUPFAM" id="SSF48264">
    <property type="entry name" value="Cytochrome P450"/>
    <property type="match status" value="1"/>
</dbReference>
<feature type="compositionally biased region" description="Basic and acidic residues" evidence="12">
    <location>
        <begin position="366"/>
        <end position="376"/>
    </location>
</feature>
<dbReference type="Pfam" id="PF00067">
    <property type="entry name" value="p450"/>
    <property type="match status" value="1"/>
</dbReference>
<dbReference type="InterPro" id="IPR039362">
    <property type="entry name" value="ATG29_sf"/>
</dbReference>
<protein>
    <recommendedName>
        <fullName evidence="3">Autophagy-related protein 29</fullName>
    </recommendedName>
</protein>
<keyword evidence="15" id="KW-1185">Reference proteome</keyword>
<dbReference type="FunFam" id="1.10.10.2570:FF:000001">
    <property type="entry name" value="Autophagy-related protein 29"/>
    <property type="match status" value="1"/>
</dbReference>
<dbReference type="GO" id="GO:0005506">
    <property type="term" value="F:iron ion binding"/>
    <property type="evidence" value="ECO:0007669"/>
    <property type="project" value="InterPro"/>
</dbReference>
<name>A0A423XC95_9PEZI</name>
<evidence type="ECO:0000256" key="3">
    <source>
        <dbReference type="ARBA" id="ARBA00013784"/>
    </source>
</evidence>
<feature type="region of interest" description="Disordered" evidence="12">
    <location>
        <begin position="114"/>
        <end position="159"/>
    </location>
</feature>
<feature type="compositionally biased region" description="Low complexity" evidence="12">
    <location>
        <begin position="380"/>
        <end position="396"/>
    </location>
</feature>
<organism evidence="14 15">
    <name type="scientific">Cytospora leucostoma</name>
    <dbReference type="NCBI Taxonomy" id="1230097"/>
    <lineage>
        <taxon>Eukaryota</taxon>
        <taxon>Fungi</taxon>
        <taxon>Dikarya</taxon>
        <taxon>Ascomycota</taxon>
        <taxon>Pezizomycotina</taxon>
        <taxon>Sordariomycetes</taxon>
        <taxon>Sordariomycetidae</taxon>
        <taxon>Diaporthales</taxon>
        <taxon>Cytosporaceae</taxon>
        <taxon>Cytospora</taxon>
    </lineage>
</organism>
<comment type="function">
    <text evidence="10">Plays a role in autophagy. Functions at the preautophagosomal structure (PAS) in order to form normal autophagosomes under starvation conditions. Also plays a role in mitophagy and regulation of filamentous growth.</text>
</comment>
<dbReference type="InterPro" id="IPR002401">
    <property type="entry name" value="Cyt_P450_E_grp-I"/>
</dbReference>
<evidence type="ECO:0000256" key="5">
    <source>
        <dbReference type="ARBA" id="ARBA00022617"/>
    </source>
</evidence>
<dbReference type="Gene3D" id="1.10.10.2570">
    <property type="match status" value="1"/>
</dbReference>
<keyword evidence="8 11" id="KW-0408">Iron</keyword>
<keyword evidence="6 11" id="KW-0479">Metal-binding</keyword>
<dbReference type="GO" id="GO:0020037">
    <property type="term" value="F:heme binding"/>
    <property type="evidence" value="ECO:0007669"/>
    <property type="project" value="InterPro"/>
</dbReference>
<evidence type="ECO:0000256" key="6">
    <source>
        <dbReference type="ARBA" id="ARBA00022723"/>
    </source>
</evidence>
<dbReference type="AlphaFoldDB" id="A0A423XC95"/>
<feature type="compositionally biased region" description="Low complexity" evidence="12">
    <location>
        <begin position="227"/>
        <end position="244"/>
    </location>
</feature>
<dbReference type="InterPro" id="IPR036396">
    <property type="entry name" value="Cyt_P450_sf"/>
</dbReference>
<comment type="similarity">
    <text evidence="2">Belongs to the ATG29 family.</text>
</comment>
<comment type="cofactor">
    <cofactor evidence="11">
        <name>heme</name>
        <dbReference type="ChEBI" id="CHEBI:30413"/>
    </cofactor>
</comment>
<evidence type="ECO:0000256" key="12">
    <source>
        <dbReference type="SAM" id="MobiDB-lite"/>
    </source>
</evidence>
<evidence type="ECO:0000256" key="4">
    <source>
        <dbReference type="ARBA" id="ARBA00022448"/>
    </source>
</evidence>
<dbReference type="STRING" id="1230097.A0A423XC95"/>
<dbReference type="GO" id="GO:0015031">
    <property type="term" value="P:protein transport"/>
    <property type="evidence" value="ECO:0007669"/>
    <property type="project" value="UniProtKB-KW"/>
</dbReference>
<dbReference type="PRINTS" id="PR00385">
    <property type="entry name" value="P450"/>
</dbReference>
<evidence type="ECO:0000256" key="1">
    <source>
        <dbReference type="ARBA" id="ARBA00004329"/>
    </source>
</evidence>
<proteinExistence type="inferred from homology"/>
<dbReference type="CDD" id="cd11062">
    <property type="entry name" value="CYP58-like"/>
    <property type="match status" value="1"/>
</dbReference>
<evidence type="ECO:0000259" key="13">
    <source>
        <dbReference type="Pfam" id="PF18388"/>
    </source>
</evidence>
<keyword evidence="7" id="KW-0653">Protein transport</keyword>
<keyword evidence="9" id="KW-0072">Autophagy</keyword>
<dbReference type="PRINTS" id="PR00463">
    <property type="entry name" value="EP450I"/>
</dbReference>
<dbReference type="GO" id="GO:0006914">
    <property type="term" value="P:autophagy"/>
    <property type="evidence" value="ECO:0007669"/>
    <property type="project" value="UniProtKB-KW"/>
</dbReference>
<dbReference type="EMBL" id="LKEB01000018">
    <property type="protein sequence ID" value="ROW13645.1"/>
    <property type="molecule type" value="Genomic_DNA"/>
</dbReference>
<feature type="binding site" description="axial binding residue" evidence="11">
    <location>
        <position position="959"/>
    </location>
    <ligand>
        <name>heme</name>
        <dbReference type="ChEBI" id="CHEBI:30413"/>
    </ligand>
    <ligandPart>
        <name>Fe</name>
        <dbReference type="ChEBI" id="CHEBI:18248"/>
    </ligandPart>
</feature>
<accession>A0A423XC95</accession>
<dbReference type="InParanoid" id="A0A423XC95"/>
<evidence type="ECO:0000313" key="15">
    <source>
        <dbReference type="Proteomes" id="UP000285146"/>
    </source>
</evidence>
<evidence type="ECO:0000256" key="2">
    <source>
        <dbReference type="ARBA" id="ARBA00010082"/>
    </source>
</evidence>
<dbReference type="OrthoDB" id="3945418at2759"/>
<comment type="caution">
    <text evidence="14">The sequence shown here is derived from an EMBL/GenBank/DDBJ whole genome shotgun (WGS) entry which is preliminary data.</text>
</comment>
<feature type="compositionally biased region" description="Basic and acidic residues" evidence="12">
    <location>
        <begin position="412"/>
        <end position="426"/>
    </location>
</feature>
<evidence type="ECO:0000256" key="11">
    <source>
        <dbReference type="PIRSR" id="PIRSR602401-1"/>
    </source>
</evidence>
<evidence type="ECO:0000256" key="8">
    <source>
        <dbReference type="ARBA" id="ARBA00023004"/>
    </source>
</evidence>
<feature type="compositionally biased region" description="Basic residues" evidence="12">
    <location>
        <begin position="269"/>
        <end position="279"/>
    </location>
</feature>
<dbReference type="PANTHER" id="PTHR24305">
    <property type="entry name" value="CYTOCHROME P450"/>
    <property type="match status" value="1"/>
</dbReference>
<evidence type="ECO:0000256" key="10">
    <source>
        <dbReference type="ARBA" id="ARBA00060351"/>
    </source>
</evidence>
<dbReference type="Proteomes" id="UP000285146">
    <property type="component" value="Unassembled WGS sequence"/>
</dbReference>
<dbReference type="InterPro" id="IPR040666">
    <property type="entry name" value="Atg29_N"/>
</dbReference>
<dbReference type="Gene3D" id="1.10.630.10">
    <property type="entry name" value="Cytochrome P450"/>
    <property type="match status" value="1"/>
</dbReference>
<dbReference type="PANTHER" id="PTHR24305:SF147">
    <property type="entry name" value="P450, PUTATIVE (EUROFUNG)-RELATED"/>
    <property type="match status" value="1"/>
</dbReference>